<name>A0A164NI11_9AGAM</name>
<keyword evidence="3" id="KW-1185">Reference proteome</keyword>
<dbReference type="SUPFAM" id="SSF56601">
    <property type="entry name" value="beta-lactamase/transpeptidase-like"/>
    <property type="match status" value="1"/>
</dbReference>
<dbReference type="AlphaFoldDB" id="A0A164NI11"/>
<dbReference type="STRING" id="1314777.A0A164NI11"/>
<feature type="domain" description="Beta-lactamase-related" evidence="1">
    <location>
        <begin position="21"/>
        <end position="380"/>
    </location>
</feature>
<dbReference type="InterPro" id="IPR050789">
    <property type="entry name" value="Diverse_Enzym_Activities"/>
</dbReference>
<proteinExistence type="predicted"/>
<dbReference type="PANTHER" id="PTHR43283">
    <property type="entry name" value="BETA-LACTAMASE-RELATED"/>
    <property type="match status" value="1"/>
</dbReference>
<dbReference type="InterPro" id="IPR012338">
    <property type="entry name" value="Beta-lactam/transpept-like"/>
</dbReference>
<organism evidence="2 3">
    <name type="scientific">Sistotremastrum niveocremeum HHB9708</name>
    <dbReference type="NCBI Taxonomy" id="1314777"/>
    <lineage>
        <taxon>Eukaryota</taxon>
        <taxon>Fungi</taxon>
        <taxon>Dikarya</taxon>
        <taxon>Basidiomycota</taxon>
        <taxon>Agaricomycotina</taxon>
        <taxon>Agaricomycetes</taxon>
        <taxon>Sistotremastrales</taxon>
        <taxon>Sistotremastraceae</taxon>
        <taxon>Sertulicium</taxon>
        <taxon>Sertulicium niveocremeum</taxon>
    </lineage>
</organism>
<evidence type="ECO:0000313" key="2">
    <source>
        <dbReference type="EMBL" id="KZS87722.1"/>
    </source>
</evidence>
<gene>
    <name evidence="2" type="ORF">SISNIDRAFT_460657</name>
</gene>
<evidence type="ECO:0000259" key="1">
    <source>
        <dbReference type="Pfam" id="PF00144"/>
    </source>
</evidence>
<dbReference type="Proteomes" id="UP000076722">
    <property type="component" value="Unassembled WGS sequence"/>
</dbReference>
<dbReference type="EMBL" id="KV419445">
    <property type="protein sequence ID" value="KZS87722.1"/>
    <property type="molecule type" value="Genomic_DNA"/>
</dbReference>
<dbReference type="OrthoDB" id="428260at2759"/>
<sequence>MSLSSVTKTKIDNILKAATEQKNGIPGIIYAAVDRKGNTIYEGAAGVKSLKNPDEKLTLDTVFWIASFTKLVTTIAALQLVEQGKLSLDAPIDPQILPEVTNAKLVEGQKGSLTYHEPKNKITLKLLLTHTAGFAYTVFNHTIREWAEETNAGDEFTGKPEGISGPLVFEPGEDWQYAIGIDWAGALVEGVTGKTLSEYFKDHIFQPLGLTSTDFGGPLHEKLAGLHSRDEEGNLVPRDYPAIVRNPLFFSGGAGLLSIASDYLKILTALINDGVGANGTRILKSETVELMFQDAVPQFSKRLNDPIPAARADHTNVVNMLPGVEKGWGLSFLLNKAPLPTGRGAYSAFWAGIANCYWTADRENGVASVVFTQIFPFSDPLVLDTWTKAEFELYQGLNAASSLQDSAFV</sequence>
<protein>
    <submittedName>
        <fullName evidence="2">Beta-lactamase transpeptidase-like protein</fullName>
    </submittedName>
</protein>
<dbReference type="InterPro" id="IPR001466">
    <property type="entry name" value="Beta-lactam-related"/>
</dbReference>
<dbReference type="PANTHER" id="PTHR43283:SF3">
    <property type="entry name" value="BETA-LACTAMASE FAMILY PROTEIN (AFU_ORTHOLOGUE AFUA_5G07500)"/>
    <property type="match status" value="1"/>
</dbReference>
<accession>A0A164NI11</accession>
<dbReference type="Pfam" id="PF00144">
    <property type="entry name" value="Beta-lactamase"/>
    <property type="match status" value="1"/>
</dbReference>
<dbReference type="Gene3D" id="3.40.710.10">
    <property type="entry name" value="DD-peptidase/beta-lactamase superfamily"/>
    <property type="match status" value="1"/>
</dbReference>
<evidence type="ECO:0000313" key="3">
    <source>
        <dbReference type="Proteomes" id="UP000076722"/>
    </source>
</evidence>
<reference evidence="2 3" key="1">
    <citation type="journal article" date="2016" name="Mol. Biol. Evol.">
        <title>Comparative Genomics of Early-Diverging Mushroom-Forming Fungi Provides Insights into the Origins of Lignocellulose Decay Capabilities.</title>
        <authorList>
            <person name="Nagy L.G."/>
            <person name="Riley R."/>
            <person name="Tritt A."/>
            <person name="Adam C."/>
            <person name="Daum C."/>
            <person name="Floudas D."/>
            <person name="Sun H."/>
            <person name="Yadav J.S."/>
            <person name="Pangilinan J."/>
            <person name="Larsson K.H."/>
            <person name="Matsuura K."/>
            <person name="Barry K."/>
            <person name="Labutti K."/>
            <person name="Kuo R."/>
            <person name="Ohm R.A."/>
            <person name="Bhattacharya S.S."/>
            <person name="Shirouzu T."/>
            <person name="Yoshinaga Y."/>
            <person name="Martin F.M."/>
            <person name="Grigoriev I.V."/>
            <person name="Hibbett D.S."/>
        </authorList>
    </citation>
    <scope>NUCLEOTIDE SEQUENCE [LARGE SCALE GENOMIC DNA]</scope>
    <source>
        <strain evidence="2 3">HHB9708</strain>
    </source>
</reference>